<keyword evidence="2" id="KW-1185">Reference proteome</keyword>
<dbReference type="AlphaFoldDB" id="A0A1E5WN98"/>
<reference evidence="1 2" key="1">
    <citation type="submission" date="2016-09" db="EMBL/GenBank/DDBJ databases">
        <title>The draft genome of Dichanthelium oligosanthes: A C3 panicoid grass species.</title>
        <authorList>
            <person name="Studer A.J."/>
            <person name="Schnable J.C."/>
            <person name="Brutnell T.P."/>
        </authorList>
    </citation>
    <scope>NUCLEOTIDE SEQUENCE [LARGE SCALE GENOMIC DNA]</scope>
    <source>
        <strain evidence="2">cv. Kellogg 1175</strain>
        <tissue evidence="1">Leaf</tissue>
    </source>
</reference>
<proteinExistence type="predicted"/>
<protein>
    <submittedName>
        <fullName evidence="1">Uncharacterized protein</fullName>
    </submittedName>
</protein>
<dbReference type="Proteomes" id="UP000095767">
    <property type="component" value="Unassembled WGS sequence"/>
</dbReference>
<name>A0A1E5WN98_9POAL</name>
<accession>A0A1E5WN98</accession>
<evidence type="ECO:0000313" key="2">
    <source>
        <dbReference type="Proteomes" id="UP000095767"/>
    </source>
</evidence>
<organism evidence="1 2">
    <name type="scientific">Dichanthelium oligosanthes</name>
    <dbReference type="NCBI Taxonomy" id="888268"/>
    <lineage>
        <taxon>Eukaryota</taxon>
        <taxon>Viridiplantae</taxon>
        <taxon>Streptophyta</taxon>
        <taxon>Embryophyta</taxon>
        <taxon>Tracheophyta</taxon>
        <taxon>Spermatophyta</taxon>
        <taxon>Magnoliopsida</taxon>
        <taxon>Liliopsida</taxon>
        <taxon>Poales</taxon>
        <taxon>Poaceae</taxon>
        <taxon>PACMAD clade</taxon>
        <taxon>Panicoideae</taxon>
        <taxon>Panicodae</taxon>
        <taxon>Paniceae</taxon>
        <taxon>Dichantheliinae</taxon>
        <taxon>Dichanthelium</taxon>
    </lineage>
</organism>
<comment type="caution">
    <text evidence="1">The sequence shown here is derived from an EMBL/GenBank/DDBJ whole genome shotgun (WGS) entry which is preliminary data.</text>
</comment>
<evidence type="ECO:0000313" key="1">
    <source>
        <dbReference type="EMBL" id="OEL38875.1"/>
    </source>
</evidence>
<gene>
    <name evidence="1" type="ORF">BAE44_0000106</name>
</gene>
<feature type="non-terminal residue" evidence="1">
    <location>
        <position position="1"/>
    </location>
</feature>
<sequence length="79" mass="8793">LWFHPLKAVTCRFRGVPPNKTGRAADTLLCTVYIVVAWSPWLSSVACTLSASLIMFTHVDCNMEEGDCHCIVEPLFLPL</sequence>
<dbReference type="EMBL" id="LWDX02000277">
    <property type="protein sequence ID" value="OEL38875.1"/>
    <property type="molecule type" value="Genomic_DNA"/>
</dbReference>